<dbReference type="Gene3D" id="3.40.50.300">
    <property type="entry name" value="P-loop containing nucleotide triphosphate hydrolases"/>
    <property type="match status" value="1"/>
</dbReference>
<dbReference type="PANTHER" id="PTHR43384">
    <property type="entry name" value="SEPTUM SITE-DETERMINING PROTEIN MIND HOMOLOG, CHLOROPLASTIC-RELATED"/>
    <property type="match status" value="1"/>
</dbReference>
<dbReference type="Proteomes" id="UP000242637">
    <property type="component" value="Chromosome 1"/>
</dbReference>
<dbReference type="RefSeq" id="WP_154657676.1">
    <property type="nucleotide sequence ID" value="NZ_JAAFNI010000001.1"/>
</dbReference>
<dbReference type="GO" id="GO:0009898">
    <property type="term" value="C:cytoplasmic side of plasma membrane"/>
    <property type="evidence" value="ECO:0007669"/>
    <property type="project" value="TreeGrafter"/>
</dbReference>
<dbReference type="GeneID" id="63458902"/>
<evidence type="ECO:0000313" key="1">
    <source>
        <dbReference type="EMBL" id="SNV19095.1"/>
    </source>
</evidence>
<dbReference type="STRING" id="1121387.GCA_000429885_01727"/>
<dbReference type="GO" id="GO:0005829">
    <property type="term" value="C:cytosol"/>
    <property type="evidence" value="ECO:0007669"/>
    <property type="project" value="TreeGrafter"/>
</dbReference>
<dbReference type="GO" id="GO:0005524">
    <property type="term" value="F:ATP binding"/>
    <property type="evidence" value="ECO:0007669"/>
    <property type="project" value="TreeGrafter"/>
</dbReference>
<name>A0A239VAD1_9MICO</name>
<reference evidence="1 2" key="1">
    <citation type="submission" date="2017-06" db="EMBL/GenBank/DDBJ databases">
        <authorList>
            <consortium name="Pathogen Informatics"/>
        </authorList>
    </citation>
    <scope>NUCLEOTIDE SEQUENCE [LARGE SCALE GENOMIC DNA]</scope>
    <source>
        <strain evidence="1 2">NCTC13039</strain>
    </source>
</reference>
<dbReference type="CDD" id="cd01983">
    <property type="entry name" value="SIMIBI"/>
    <property type="match status" value="1"/>
</dbReference>
<dbReference type="GO" id="GO:0016887">
    <property type="term" value="F:ATP hydrolysis activity"/>
    <property type="evidence" value="ECO:0007669"/>
    <property type="project" value="TreeGrafter"/>
</dbReference>
<protein>
    <submittedName>
        <fullName evidence="1">Flp pilus assembly protein, ATPase CpaE</fullName>
    </submittedName>
</protein>
<dbReference type="PANTHER" id="PTHR43384:SF11">
    <property type="entry name" value="SEPTUM SITE DETERMINING PROTEIN"/>
    <property type="match status" value="1"/>
</dbReference>
<dbReference type="EMBL" id="LT906453">
    <property type="protein sequence ID" value="SNV19095.1"/>
    <property type="molecule type" value="Genomic_DNA"/>
</dbReference>
<accession>A0A239VAD1</accession>
<dbReference type="GO" id="GO:0051782">
    <property type="term" value="P:negative regulation of cell division"/>
    <property type="evidence" value="ECO:0007669"/>
    <property type="project" value="TreeGrafter"/>
</dbReference>
<dbReference type="PROSITE" id="PS51257">
    <property type="entry name" value="PROKAR_LIPOPROTEIN"/>
    <property type="match status" value="1"/>
</dbReference>
<dbReference type="OrthoDB" id="3252838at2"/>
<dbReference type="KEGG" id="dco:SAMEA4475696_0630"/>
<organism evidence="1 2">
    <name type="scientific">Dermatophilus congolensis</name>
    <dbReference type="NCBI Taxonomy" id="1863"/>
    <lineage>
        <taxon>Bacteria</taxon>
        <taxon>Bacillati</taxon>
        <taxon>Actinomycetota</taxon>
        <taxon>Actinomycetes</taxon>
        <taxon>Micrococcales</taxon>
        <taxon>Dermatophilaceae</taxon>
        <taxon>Dermatophilus</taxon>
    </lineage>
</organism>
<dbReference type="InterPro" id="IPR050625">
    <property type="entry name" value="ParA/MinD_ATPase"/>
</dbReference>
<dbReference type="AlphaFoldDB" id="A0A239VAD1"/>
<gene>
    <name evidence="1" type="ORF">SAMEA4475696_00630</name>
</gene>
<dbReference type="SUPFAM" id="SSF52540">
    <property type="entry name" value="P-loop containing nucleoside triphosphate hydrolases"/>
    <property type="match status" value="1"/>
</dbReference>
<evidence type="ECO:0000313" key="2">
    <source>
        <dbReference type="Proteomes" id="UP000242637"/>
    </source>
</evidence>
<sequence length="252" mass="26347">MSGKAPTIAFTGASGGIGTSCLLAATAVAASAAGYRVACIDRDTAGGGLDTIFGLDHLPGARWPDLLGAHGHLPADLLMRELPNEKNIWVLSHSNDLITDIPEEADHTTLEALTTGTDLVLIDAGRPRPAPPTDDTTCHTTTLDPRPWHGADHIVLLVGHSPQSLAAATAITHTAPETGPTWWLAQRTPKGATHLPETVQSTLGLALAARVTDDPRCNRDLLHGEPPGQRGHLAKAANHLLSTLLTQGHLAT</sequence>
<proteinExistence type="predicted"/>
<keyword evidence="2" id="KW-1185">Reference proteome</keyword>
<dbReference type="InterPro" id="IPR027417">
    <property type="entry name" value="P-loop_NTPase"/>
</dbReference>